<evidence type="ECO:0000259" key="12">
    <source>
        <dbReference type="PROSITE" id="PS51721"/>
    </source>
</evidence>
<evidence type="ECO:0000256" key="8">
    <source>
        <dbReference type="ARBA" id="ARBA00022884"/>
    </source>
</evidence>
<evidence type="ECO:0000256" key="10">
    <source>
        <dbReference type="HAMAP-Rule" id="MF_01820"/>
    </source>
</evidence>
<dbReference type="GO" id="GO:0003924">
    <property type="term" value="F:GTPase activity"/>
    <property type="evidence" value="ECO:0007669"/>
    <property type="project" value="UniProtKB-UniRule"/>
</dbReference>
<proteinExistence type="inferred from homology"/>
<dbReference type="PROSITE" id="PS50936">
    <property type="entry name" value="ENGC_GTPASE"/>
    <property type="match status" value="1"/>
</dbReference>
<dbReference type="Gene3D" id="1.10.40.50">
    <property type="entry name" value="Probable gtpase engc, domain 3"/>
    <property type="match status" value="1"/>
</dbReference>
<dbReference type="GO" id="GO:0042274">
    <property type="term" value="P:ribosomal small subunit biogenesis"/>
    <property type="evidence" value="ECO:0007669"/>
    <property type="project" value="UniProtKB-UniRule"/>
</dbReference>
<keyword evidence="1 10" id="KW-0963">Cytoplasm</keyword>
<dbReference type="CDD" id="cd04466">
    <property type="entry name" value="S1_YloQ_GTPase"/>
    <property type="match status" value="1"/>
</dbReference>
<dbReference type="InterPro" id="IPR027417">
    <property type="entry name" value="P-loop_NTPase"/>
</dbReference>
<dbReference type="PROSITE" id="PS51721">
    <property type="entry name" value="G_CP"/>
    <property type="match status" value="1"/>
</dbReference>
<evidence type="ECO:0000256" key="6">
    <source>
        <dbReference type="ARBA" id="ARBA00022801"/>
    </source>
</evidence>
<keyword evidence="3 10" id="KW-0479">Metal-binding</keyword>
<dbReference type="STRING" id="1147123.SAMN05443428_11249"/>
<comment type="subcellular location">
    <subcellularLocation>
        <location evidence="10">Cytoplasm</location>
    </subcellularLocation>
</comment>
<dbReference type="InterPro" id="IPR031944">
    <property type="entry name" value="RsgA_N"/>
</dbReference>
<feature type="binding site" evidence="10">
    <location>
        <begin position="164"/>
        <end position="172"/>
    </location>
    <ligand>
        <name>GTP</name>
        <dbReference type="ChEBI" id="CHEBI:37565"/>
    </ligand>
</feature>
<dbReference type="PANTHER" id="PTHR32120:SF11">
    <property type="entry name" value="SMALL RIBOSOMAL SUBUNIT BIOGENESIS GTPASE RSGA 1, MITOCHONDRIAL-RELATED"/>
    <property type="match status" value="1"/>
</dbReference>
<dbReference type="Pfam" id="PF16745">
    <property type="entry name" value="RsgA_N"/>
    <property type="match status" value="1"/>
</dbReference>
<evidence type="ECO:0000256" key="3">
    <source>
        <dbReference type="ARBA" id="ARBA00022723"/>
    </source>
</evidence>
<gene>
    <name evidence="10" type="primary">rsgA</name>
    <name evidence="13" type="ORF">SAMN05443428_11249</name>
</gene>
<keyword evidence="14" id="KW-1185">Reference proteome</keyword>
<feature type="binding site" evidence="10">
    <location>
        <position position="246"/>
    </location>
    <ligand>
        <name>Zn(2+)</name>
        <dbReference type="ChEBI" id="CHEBI:29105"/>
    </ligand>
</feature>
<keyword evidence="8 10" id="KW-0694">RNA-binding</keyword>
<feature type="binding site" evidence="10">
    <location>
        <position position="253"/>
    </location>
    <ligand>
        <name>Zn(2+)</name>
        <dbReference type="ChEBI" id="CHEBI:29105"/>
    </ligand>
</feature>
<dbReference type="PANTHER" id="PTHR32120">
    <property type="entry name" value="SMALL RIBOSOMAL SUBUNIT BIOGENESIS GTPASE RSGA"/>
    <property type="match status" value="1"/>
</dbReference>
<dbReference type="HAMAP" id="MF_01820">
    <property type="entry name" value="GTPase_RsgA"/>
    <property type="match status" value="1"/>
</dbReference>
<dbReference type="AlphaFoldDB" id="A0A1T4XT78"/>
<protein>
    <recommendedName>
        <fullName evidence="10">Small ribosomal subunit biogenesis GTPase RsgA</fullName>
        <ecNumber evidence="10">3.6.1.-</ecNumber>
    </recommendedName>
</protein>
<reference evidence="14" key="1">
    <citation type="submission" date="2017-02" db="EMBL/GenBank/DDBJ databases">
        <authorList>
            <person name="Varghese N."/>
            <person name="Submissions S."/>
        </authorList>
    </citation>
    <scope>NUCLEOTIDE SEQUENCE [LARGE SCALE GENOMIC DNA]</scope>
    <source>
        <strain evidence="14">USBA 833</strain>
    </source>
</reference>
<dbReference type="NCBIfam" id="TIGR00157">
    <property type="entry name" value="ribosome small subunit-dependent GTPase A"/>
    <property type="match status" value="1"/>
</dbReference>
<dbReference type="SUPFAM" id="SSF52540">
    <property type="entry name" value="P-loop containing nucleoside triphosphate hydrolases"/>
    <property type="match status" value="1"/>
</dbReference>
<evidence type="ECO:0000256" key="2">
    <source>
        <dbReference type="ARBA" id="ARBA00022517"/>
    </source>
</evidence>
<keyword evidence="7 10" id="KW-0862">Zinc</keyword>
<dbReference type="Proteomes" id="UP000190105">
    <property type="component" value="Unassembled WGS sequence"/>
</dbReference>
<keyword evidence="4 10" id="KW-0699">rRNA-binding</keyword>
<keyword evidence="6 10" id="KW-0378">Hydrolase</keyword>
<keyword evidence="2 10" id="KW-0690">Ribosome biogenesis</keyword>
<evidence type="ECO:0000259" key="11">
    <source>
        <dbReference type="PROSITE" id="PS50936"/>
    </source>
</evidence>
<comment type="cofactor">
    <cofactor evidence="10">
        <name>Zn(2+)</name>
        <dbReference type="ChEBI" id="CHEBI:29105"/>
    </cofactor>
    <text evidence="10">Binds 1 zinc ion per subunit.</text>
</comment>
<evidence type="ECO:0000256" key="4">
    <source>
        <dbReference type="ARBA" id="ARBA00022730"/>
    </source>
</evidence>
<feature type="binding site" evidence="10">
    <location>
        <begin position="113"/>
        <end position="116"/>
    </location>
    <ligand>
        <name>GTP</name>
        <dbReference type="ChEBI" id="CHEBI:37565"/>
    </ligand>
</feature>
<dbReference type="InterPro" id="IPR012340">
    <property type="entry name" value="NA-bd_OB-fold"/>
</dbReference>
<evidence type="ECO:0000256" key="9">
    <source>
        <dbReference type="ARBA" id="ARBA00023134"/>
    </source>
</evidence>
<dbReference type="InterPro" id="IPR004881">
    <property type="entry name" value="Ribosome_biogen_GTPase_RsgA"/>
</dbReference>
<evidence type="ECO:0000256" key="7">
    <source>
        <dbReference type="ARBA" id="ARBA00022833"/>
    </source>
</evidence>
<accession>A0A1T4XT78</accession>
<dbReference type="GO" id="GO:0005525">
    <property type="term" value="F:GTP binding"/>
    <property type="evidence" value="ECO:0007669"/>
    <property type="project" value="UniProtKB-UniRule"/>
</dbReference>
<comment type="subunit">
    <text evidence="10">Monomer. Associates with 30S ribosomal subunit, binds 16S rRNA.</text>
</comment>
<feature type="domain" description="CP-type G" evidence="12">
    <location>
        <begin position="64"/>
        <end position="222"/>
    </location>
</feature>
<evidence type="ECO:0000256" key="5">
    <source>
        <dbReference type="ARBA" id="ARBA00022741"/>
    </source>
</evidence>
<dbReference type="Gene3D" id="3.40.50.300">
    <property type="entry name" value="P-loop containing nucleotide triphosphate hydrolases"/>
    <property type="match status" value="1"/>
</dbReference>
<feature type="binding site" evidence="10">
    <location>
        <position position="251"/>
    </location>
    <ligand>
        <name>Zn(2+)</name>
        <dbReference type="ChEBI" id="CHEBI:29105"/>
    </ligand>
</feature>
<sequence length="292" mass="33320">MQKGIIIKGISGFYYVKIEEGKIIECKARGKFRNNNITPIVGDRVFIELIEEDKGIIKEIIPRKNLLIRPLVANIDQAVVVFACKKPDIIFTLLDKILIQIESYNIKAIICINKSDLDDNNMFDKVKSIYEKAGYTVIKTNALKNEGIDDLKSLLKDKISVFAGPSGVGKSTIFNKIQNKIKMETQDISSKVKRGRHTTRHAELIDIDNNTFIADTPGFSNLDISFIEPKNLQYMFLEFKDYIGKCKFTSCMHFKETGCAVKEAAHNGLISIERYNAYIEILEEIQNNRRKR</sequence>
<dbReference type="CDD" id="cd01854">
    <property type="entry name" value="YjeQ_EngC"/>
    <property type="match status" value="1"/>
</dbReference>
<dbReference type="EC" id="3.6.1.-" evidence="10"/>
<dbReference type="GO" id="GO:0005737">
    <property type="term" value="C:cytoplasm"/>
    <property type="evidence" value="ECO:0007669"/>
    <property type="project" value="UniProtKB-SubCell"/>
</dbReference>
<dbReference type="GO" id="GO:0019843">
    <property type="term" value="F:rRNA binding"/>
    <property type="evidence" value="ECO:0007669"/>
    <property type="project" value="UniProtKB-KW"/>
</dbReference>
<dbReference type="Pfam" id="PF03193">
    <property type="entry name" value="RsgA_GTPase"/>
    <property type="match status" value="1"/>
</dbReference>
<comment type="function">
    <text evidence="10">One of several proteins that assist in the late maturation steps of the functional core of the 30S ribosomal subunit. Helps release RbfA from mature subunits. May play a role in the assembly of ribosomal proteins into the subunit. Circularly permuted GTPase that catalyzes slow GTP hydrolysis, GTPase activity is stimulated by the 30S ribosomal subunit.</text>
</comment>
<comment type="similarity">
    <text evidence="10">Belongs to the TRAFAC class YlqF/YawG GTPase family. RsgA subfamily.</text>
</comment>
<evidence type="ECO:0000313" key="13">
    <source>
        <dbReference type="EMBL" id="SKA92368.1"/>
    </source>
</evidence>
<feature type="domain" description="EngC GTPase" evidence="11">
    <location>
        <begin position="73"/>
        <end position="220"/>
    </location>
</feature>
<dbReference type="Gene3D" id="2.40.50.140">
    <property type="entry name" value="Nucleic acid-binding proteins"/>
    <property type="match status" value="1"/>
</dbReference>
<keyword evidence="5 10" id="KW-0547">Nucleotide-binding</keyword>
<dbReference type="OrthoDB" id="9809485at2"/>
<organism evidence="13 14">
    <name type="scientific">Caloramator quimbayensis</name>
    <dbReference type="NCBI Taxonomy" id="1147123"/>
    <lineage>
        <taxon>Bacteria</taxon>
        <taxon>Bacillati</taxon>
        <taxon>Bacillota</taxon>
        <taxon>Clostridia</taxon>
        <taxon>Eubacteriales</taxon>
        <taxon>Clostridiaceae</taxon>
        <taxon>Caloramator</taxon>
    </lineage>
</organism>
<evidence type="ECO:0000256" key="1">
    <source>
        <dbReference type="ARBA" id="ARBA00022490"/>
    </source>
</evidence>
<name>A0A1T4XT78_9CLOT</name>
<evidence type="ECO:0000313" key="14">
    <source>
        <dbReference type="Proteomes" id="UP000190105"/>
    </source>
</evidence>
<dbReference type="GO" id="GO:0046872">
    <property type="term" value="F:metal ion binding"/>
    <property type="evidence" value="ECO:0007669"/>
    <property type="project" value="UniProtKB-KW"/>
</dbReference>
<dbReference type="RefSeq" id="WP_078696798.1">
    <property type="nucleotide sequence ID" value="NZ_FUYH01000012.1"/>
</dbReference>
<dbReference type="EMBL" id="FUYH01000012">
    <property type="protein sequence ID" value="SKA92368.1"/>
    <property type="molecule type" value="Genomic_DNA"/>
</dbReference>
<keyword evidence="9 10" id="KW-0342">GTP-binding</keyword>
<feature type="binding site" evidence="10">
    <location>
        <position position="259"/>
    </location>
    <ligand>
        <name>Zn(2+)</name>
        <dbReference type="ChEBI" id="CHEBI:29105"/>
    </ligand>
</feature>
<dbReference type="InterPro" id="IPR030378">
    <property type="entry name" value="G_CP_dom"/>
</dbReference>
<dbReference type="InterPro" id="IPR010914">
    <property type="entry name" value="RsgA_GTPase_dom"/>
</dbReference>
<dbReference type="SUPFAM" id="SSF50249">
    <property type="entry name" value="Nucleic acid-binding proteins"/>
    <property type="match status" value="1"/>
</dbReference>